<keyword evidence="3" id="KW-0804">Transcription</keyword>
<feature type="domain" description="HTH asnC-type" evidence="4">
    <location>
        <begin position="1"/>
        <end position="61"/>
    </location>
</feature>
<keyword evidence="6" id="KW-1185">Reference proteome</keyword>
<dbReference type="InterPro" id="IPR019887">
    <property type="entry name" value="Tscrpt_reg_AsnC/Lrp_C"/>
</dbReference>
<protein>
    <submittedName>
        <fullName evidence="5">Lrp/AsnC family transcriptional regulator</fullName>
    </submittedName>
</protein>
<dbReference type="EMBL" id="JAKLTQ010000022">
    <property type="protein sequence ID" value="MCG2624219.1"/>
    <property type="molecule type" value="Genomic_DNA"/>
</dbReference>
<accession>A0ABS9LC16</accession>
<dbReference type="PRINTS" id="PR00033">
    <property type="entry name" value="HTHASNC"/>
</dbReference>
<evidence type="ECO:0000256" key="1">
    <source>
        <dbReference type="ARBA" id="ARBA00023015"/>
    </source>
</evidence>
<dbReference type="Gene3D" id="3.30.70.920">
    <property type="match status" value="2"/>
</dbReference>
<feature type="domain" description="HTH asnC-type" evidence="4">
    <location>
        <begin position="152"/>
        <end position="213"/>
    </location>
</feature>
<evidence type="ECO:0000313" key="5">
    <source>
        <dbReference type="EMBL" id="MCG2624219.1"/>
    </source>
</evidence>
<dbReference type="InterPro" id="IPR019888">
    <property type="entry name" value="Tscrpt_reg_AsnC-like"/>
</dbReference>
<name>A0ABS9LC16_9MICC</name>
<dbReference type="Pfam" id="PF01037">
    <property type="entry name" value="AsnC_trans_reg"/>
    <property type="match status" value="1"/>
</dbReference>
<evidence type="ECO:0000259" key="4">
    <source>
        <dbReference type="PROSITE" id="PS50956"/>
    </source>
</evidence>
<reference evidence="5" key="1">
    <citation type="submission" date="2022-01" db="EMBL/GenBank/DDBJ databases">
        <authorList>
            <person name="Jo J.-H."/>
            <person name="Im W.-T."/>
        </authorList>
    </citation>
    <scope>NUCLEOTIDE SEQUENCE</scope>
    <source>
        <strain evidence="5">I2-34</strain>
    </source>
</reference>
<dbReference type="SUPFAM" id="SSF46785">
    <property type="entry name" value="Winged helix' DNA-binding domain"/>
    <property type="match status" value="2"/>
</dbReference>
<dbReference type="InterPro" id="IPR011991">
    <property type="entry name" value="ArsR-like_HTH"/>
</dbReference>
<comment type="caution">
    <text evidence="5">The sequence shown here is derived from an EMBL/GenBank/DDBJ whole genome shotgun (WGS) entry which is preliminary data.</text>
</comment>
<evidence type="ECO:0000313" key="6">
    <source>
        <dbReference type="Proteomes" id="UP001165368"/>
    </source>
</evidence>
<dbReference type="PANTHER" id="PTHR30154">
    <property type="entry name" value="LEUCINE-RESPONSIVE REGULATORY PROTEIN"/>
    <property type="match status" value="1"/>
</dbReference>
<dbReference type="Proteomes" id="UP001165368">
    <property type="component" value="Unassembled WGS sequence"/>
</dbReference>
<dbReference type="SMART" id="SM00344">
    <property type="entry name" value="HTH_ASNC"/>
    <property type="match status" value="2"/>
</dbReference>
<keyword evidence="2" id="KW-0238">DNA-binding</keyword>
<gene>
    <name evidence="5" type="ORF">LVY72_20220</name>
</gene>
<dbReference type="InterPro" id="IPR011008">
    <property type="entry name" value="Dimeric_a/b-barrel"/>
</dbReference>
<evidence type="ECO:0000256" key="2">
    <source>
        <dbReference type="ARBA" id="ARBA00023125"/>
    </source>
</evidence>
<dbReference type="Gene3D" id="1.10.10.10">
    <property type="entry name" value="Winged helix-like DNA-binding domain superfamily/Winged helix DNA-binding domain"/>
    <property type="match status" value="2"/>
</dbReference>
<dbReference type="SUPFAM" id="SSF54909">
    <property type="entry name" value="Dimeric alpha+beta barrel"/>
    <property type="match status" value="2"/>
</dbReference>
<dbReference type="PANTHER" id="PTHR30154:SF34">
    <property type="entry name" value="TRANSCRIPTIONAL REGULATOR AZLB"/>
    <property type="match status" value="1"/>
</dbReference>
<dbReference type="RefSeq" id="WP_237825877.1">
    <property type="nucleotide sequence ID" value="NZ_JAKLTQ010000022.1"/>
</dbReference>
<dbReference type="InterPro" id="IPR000485">
    <property type="entry name" value="AsnC-type_HTH_dom"/>
</dbReference>
<sequence length="299" mass="32243">MTRIDDRIYSLLQEDGRLSYSELAQCAGASRAAVTARLDGLLASGDLRVVAAAHPQFLGLHAFAHLSIQTAGPAEPVIGQLCRMQGIVFVSATSGAHDIVVEARLPNQAELYAVVAKVRDLPDVLTVNTLSYVDVVRGIFMPRQALPEGLRIDQSDLKLMRLLQEDGRMSYRELAGRVGLSPSAARTRVNALVAQSVIRIGAARRRQGGDGAVAAGVGINVAGEGTEVIGRFGQLAGIEFLARTIGRFDFVATVAADSGAGLRRAIEHIKGSADVRKVESWVHLEVFREHYEWPMPEVR</sequence>
<dbReference type="InterPro" id="IPR036388">
    <property type="entry name" value="WH-like_DNA-bd_sf"/>
</dbReference>
<dbReference type="PROSITE" id="PS50956">
    <property type="entry name" value="HTH_ASNC_2"/>
    <property type="match status" value="2"/>
</dbReference>
<keyword evidence="1" id="KW-0805">Transcription regulation</keyword>
<dbReference type="CDD" id="cd00090">
    <property type="entry name" value="HTH_ARSR"/>
    <property type="match status" value="1"/>
</dbReference>
<organism evidence="5 6">
    <name type="scientific">Arthrobacter hankyongi</name>
    <dbReference type="NCBI Taxonomy" id="2904801"/>
    <lineage>
        <taxon>Bacteria</taxon>
        <taxon>Bacillati</taxon>
        <taxon>Actinomycetota</taxon>
        <taxon>Actinomycetes</taxon>
        <taxon>Micrococcales</taxon>
        <taxon>Micrococcaceae</taxon>
        <taxon>Arthrobacter</taxon>
    </lineage>
</organism>
<dbReference type="InterPro" id="IPR036390">
    <property type="entry name" value="WH_DNA-bd_sf"/>
</dbReference>
<dbReference type="Pfam" id="PF13404">
    <property type="entry name" value="HTH_AsnC-type"/>
    <property type="match status" value="2"/>
</dbReference>
<proteinExistence type="predicted"/>
<evidence type="ECO:0000256" key="3">
    <source>
        <dbReference type="ARBA" id="ARBA00023163"/>
    </source>
</evidence>